<dbReference type="Proteomes" id="UP000664771">
    <property type="component" value="Unassembled WGS sequence"/>
</dbReference>
<proteinExistence type="predicted"/>
<comment type="catalytic activity">
    <reaction evidence="4">
        <text>apo-[citrate lyase ACP] + 2'-(5''-triphospho-alpha-D-ribosyl)-3'-dephospho-CoA = holo-[citrate lyase ACP] + diphosphate</text>
        <dbReference type="Rhea" id="RHEA:16333"/>
        <dbReference type="Rhea" id="RHEA-COMP:10157"/>
        <dbReference type="Rhea" id="RHEA-COMP:10158"/>
        <dbReference type="ChEBI" id="CHEBI:29999"/>
        <dbReference type="ChEBI" id="CHEBI:33019"/>
        <dbReference type="ChEBI" id="CHEBI:61378"/>
        <dbReference type="ChEBI" id="CHEBI:82683"/>
        <dbReference type="EC" id="2.7.7.61"/>
    </reaction>
</comment>
<sequence length="177" mass="19825">MIKGPSRLNLILQAREERAERQALLLEQFGLPIISATIVSPGPHKNSELISNLFAECNNWIYKFFGDRDMEIVQCDVTYSDAGPDSQFLIQGGSLAQIKRITVAIEDSHALGRLWDIDVIGPGMTVVSRAQFDLPPRKCLLCAENAHECSRGRVHSFHALNERMHAIYADFKSCGRQ</sequence>
<evidence type="ECO:0000313" key="5">
    <source>
        <dbReference type="EMBL" id="MBO1361678.1"/>
    </source>
</evidence>
<comment type="caution">
    <text evidence="5">The sequence shown here is derived from an EMBL/GenBank/DDBJ whole genome shotgun (WGS) entry which is preliminary data.</text>
</comment>
<gene>
    <name evidence="5" type="primary">citX</name>
    <name evidence="5" type="ORF">J2D73_17995</name>
</gene>
<keyword evidence="3 5" id="KW-0548">Nucleotidyltransferase</keyword>
<protein>
    <recommendedName>
        <fullName evidence="1">citrate lyase holo-[acyl-carrier protein] synthase</fullName>
        <ecNumber evidence="1">2.7.7.61</ecNumber>
    </recommendedName>
</protein>
<keyword evidence="6" id="KW-1185">Reference proteome</keyword>
<organism evidence="5 6">
    <name type="scientific">Acetobacter sacchari</name>
    <dbReference type="NCBI Taxonomy" id="2661687"/>
    <lineage>
        <taxon>Bacteria</taxon>
        <taxon>Pseudomonadati</taxon>
        <taxon>Pseudomonadota</taxon>
        <taxon>Alphaproteobacteria</taxon>
        <taxon>Acetobacterales</taxon>
        <taxon>Acetobacteraceae</taxon>
        <taxon>Acetobacter</taxon>
    </lineage>
</organism>
<reference evidence="5 6" key="1">
    <citation type="submission" date="2021-03" db="EMBL/GenBank/DDBJ databases">
        <title>The complete genome sequence of Acetobacter sacchari TBRC 11175.</title>
        <authorList>
            <person name="Charoenyingcharoen P."/>
            <person name="Yukphan P."/>
        </authorList>
    </citation>
    <scope>NUCLEOTIDE SEQUENCE [LARGE SCALE GENOMIC DNA]</scope>
    <source>
        <strain evidence="5 6">TBRC 11175</strain>
    </source>
</reference>
<dbReference type="Pfam" id="PF03802">
    <property type="entry name" value="CitX"/>
    <property type="match status" value="1"/>
</dbReference>
<keyword evidence="5" id="KW-0456">Lyase</keyword>
<accession>A0ABS3M0H6</accession>
<name>A0ABS3M0H6_9PROT</name>
<evidence type="ECO:0000256" key="2">
    <source>
        <dbReference type="ARBA" id="ARBA00022679"/>
    </source>
</evidence>
<dbReference type="InterPro" id="IPR005551">
    <property type="entry name" value="CitX"/>
</dbReference>
<dbReference type="EC" id="2.7.7.61" evidence="1"/>
<evidence type="ECO:0000256" key="4">
    <source>
        <dbReference type="ARBA" id="ARBA00048574"/>
    </source>
</evidence>
<dbReference type="RefSeq" id="WP_207883614.1">
    <property type="nucleotide sequence ID" value="NZ_JAFVMF010000027.1"/>
</dbReference>
<evidence type="ECO:0000256" key="3">
    <source>
        <dbReference type="ARBA" id="ARBA00022695"/>
    </source>
</evidence>
<dbReference type="NCBIfam" id="TIGR03124">
    <property type="entry name" value="citrate_citX"/>
    <property type="match status" value="1"/>
</dbReference>
<dbReference type="EMBL" id="JAFVMF010000027">
    <property type="protein sequence ID" value="MBO1361678.1"/>
    <property type="molecule type" value="Genomic_DNA"/>
</dbReference>
<evidence type="ECO:0000313" key="6">
    <source>
        <dbReference type="Proteomes" id="UP000664771"/>
    </source>
</evidence>
<dbReference type="GO" id="GO:0050519">
    <property type="term" value="F:holo-citrate lyase synthase activity"/>
    <property type="evidence" value="ECO:0007669"/>
    <property type="project" value="UniProtKB-EC"/>
</dbReference>
<evidence type="ECO:0000256" key="1">
    <source>
        <dbReference type="ARBA" id="ARBA00012524"/>
    </source>
</evidence>
<keyword evidence="2 5" id="KW-0808">Transferase</keyword>
<dbReference type="GO" id="GO:0016829">
    <property type="term" value="F:lyase activity"/>
    <property type="evidence" value="ECO:0007669"/>
    <property type="project" value="UniProtKB-KW"/>
</dbReference>